<reference evidence="1 2" key="1">
    <citation type="submission" date="2014-09" db="EMBL/GenBank/DDBJ databases">
        <title>Alistipes sp. 627, sp. nov., a novel member of the family Rikenellaceae isolated from human faeces.</title>
        <authorList>
            <person name="Shkoporov A.N."/>
            <person name="Chaplin A.V."/>
            <person name="Motuzova O.V."/>
            <person name="Kafarskaia L.I."/>
            <person name="Khokhlova E.V."/>
            <person name="Efimov B.A."/>
        </authorList>
    </citation>
    <scope>NUCLEOTIDE SEQUENCE [LARGE SCALE GENOMIC DNA]</scope>
    <source>
        <strain evidence="1 2">627</strain>
    </source>
</reference>
<evidence type="ECO:0000313" key="1">
    <source>
        <dbReference type="EMBL" id="KHE41558.1"/>
    </source>
</evidence>
<comment type="caution">
    <text evidence="1">The sequence shown here is derived from an EMBL/GenBank/DDBJ whole genome shotgun (WGS) entry which is preliminary data.</text>
</comment>
<accession>A0ABR4YIS4</accession>
<proteinExistence type="predicted"/>
<gene>
    <name evidence="1" type="ORF">LG35_08225</name>
</gene>
<dbReference type="RefSeq" id="WP_022063600.1">
    <property type="nucleotide sequence ID" value="NZ_JRGF01000010.1"/>
</dbReference>
<keyword evidence="2" id="KW-1185">Reference proteome</keyword>
<dbReference type="EMBL" id="JRGF01000010">
    <property type="protein sequence ID" value="KHE41558.1"/>
    <property type="molecule type" value="Genomic_DNA"/>
</dbReference>
<evidence type="ECO:0000313" key="2">
    <source>
        <dbReference type="Proteomes" id="UP000030889"/>
    </source>
</evidence>
<organism evidence="1 2">
    <name type="scientific">Alistipes inops</name>
    <dbReference type="NCBI Taxonomy" id="1501391"/>
    <lineage>
        <taxon>Bacteria</taxon>
        <taxon>Pseudomonadati</taxon>
        <taxon>Bacteroidota</taxon>
        <taxon>Bacteroidia</taxon>
        <taxon>Bacteroidales</taxon>
        <taxon>Rikenellaceae</taxon>
        <taxon>Alistipes</taxon>
    </lineage>
</organism>
<protein>
    <submittedName>
        <fullName evidence="1">Uncharacterized protein</fullName>
    </submittedName>
</protein>
<name>A0ABR4YIS4_9BACT</name>
<dbReference type="Proteomes" id="UP000030889">
    <property type="component" value="Unassembled WGS sequence"/>
</dbReference>
<sequence>MASLRRVKKDIDYLVSEVVYDCYLALYFHSERRDAIVAVMEEAVDARNEFYEMANHPAEKHNKSLVKKHYAFLRNELMERIDGLFDKLSKVVNEK</sequence>